<keyword evidence="2" id="KW-1185">Reference proteome</keyword>
<dbReference type="AlphaFoldDB" id="H6QA88"/>
<dbReference type="STRING" id="698757.Pogu_1262"/>
<sequence>MDKRLAEERAYVEGRFEDLKRYVDKLFADMKSYVDGRLGEERRYVDGRFADMESHVDGKFAELRAYVDRRLDRLLAGYSSYQEFFMEYLTAEGLIERGKAELLKGGG</sequence>
<organism evidence="1 2">
    <name type="scientific">Pyrobaculum oguniense (strain DSM 13380 / JCM 10595 / TE7)</name>
    <dbReference type="NCBI Taxonomy" id="698757"/>
    <lineage>
        <taxon>Archaea</taxon>
        <taxon>Thermoproteota</taxon>
        <taxon>Thermoprotei</taxon>
        <taxon>Thermoproteales</taxon>
        <taxon>Thermoproteaceae</taxon>
        <taxon>Pyrobaculum</taxon>
    </lineage>
</organism>
<evidence type="ECO:0000313" key="2">
    <source>
        <dbReference type="Proteomes" id="UP000009062"/>
    </source>
</evidence>
<name>H6QA88_PYROT</name>
<reference evidence="1 2" key="1">
    <citation type="journal article" date="2012" name="Stand. Genomic Sci.">
        <title>Complete genome sequence of Pyrobaculum oguniense.</title>
        <authorList>
            <person name="Bernick D.L."/>
            <person name="Karplus K."/>
            <person name="Lui L.M."/>
            <person name="Coker J.K."/>
            <person name="Murphy J.N."/>
            <person name="Chan P.P."/>
            <person name="Cozen A.E."/>
            <person name="Lowe T.M."/>
        </authorList>
    </citation>
    <scope>NUCLEOTIDE SEQUENCE [LARGE SCALE GENOMIC DNA]</scope>
    <source>
        <strain evidence="1 2">TE7</strain>
    </source>
</reference>
<accession>H6QA88</accession>
<gene>
    <name evidence="1" type="ordered locus">Pogu_1262</name>
</gene>
<dbReference type="HOGENOM" id="CLU_2204216_0_0_2"/>
<dbReference type="eggNOG" id="arCOG03876">
    <property type="taxonomic scope" value="Archaea"/>
</dbReference>
<dbReference type="EMBL" id="CP003316">
    <property type="protein sequence ID" value="AFA39289.1"/>
    <property type="molecule type" value="Genomic_DNA"/>
</dbReference>
<evidence type="ECO:0000313" key="1">
    <source>
        <dbReference type="EMBL" id="AFA39289.1"/>
    </source>
</evidence>
<protein>
    <submittedName>
        <fullName evidence="1">PaREP5</fullName>
    </submittedName>
</protein>
<dbReference type="Proteomes" id="UP000009062">
    <property type="component" value="Chromosome"/>
</dbReference>
<dbReference type="KEGG" id="pog:Pogu_1262"/>
<proteinExistence type="predicted"/>